<evidence type="ECO:0000256" key="1">
    <source>
        <dbReference type="SAM" id="MobiDB-lite"/>
    </source>
</evidence>
<proteinExistence type="predicted"/>
<protein>
    <submittedName>
        <fullName evidence="2">Uncharacterized protein</fullName>
    </submittedName>
</protein>
<evidence type="ECO:0000313" key="3">
    <source>
        <dbReference type="Proteomes" id="UP001596413"/>
    </source>
</evidence>
<feature type="compositionally biased region" description="Basic and acidic residues" evidence="1">
    <location>
        <begin position="1"/>
        <end position="14"/>
    </location>
</feature>
<gene>
    <name evidence="2" type="ORF">ACFQLX_19695</name>
</gene>
<accession>A0ABW2GJQ4</accession>
<sequence>MLTDWEYAHTDHTRGATRPEPAGLAASEADWRARLEQAPNGWLLHSNAMTRTLASGGPIHLMHTTVALDAIRTSGRLYASTGCLAAALYCAPLTPEPAGLRPHNLGGYLLETKPHTRTLVFEIRPQAPVPPLGIDYLRLGGVHLRTYLAHRDLLTPAEDAGLRERAMARIRTAADFLDLLLRNAAGRRTPEAAFVDRLAATIPAFPFLGYLYFEVLSEYLMLHSTHPRTKEYARNGELDNRLYKQLAFAAVDGMDRLFDLSRFRPDHTRLYAIIERIAPELALGAAEYTRQRLSHVFAGTALAPTQDTSTYSFRDADADRLLTETPHLLGQLLFREMRTLDRYPQLYLAFEQAKALQAWTYWNRWRIPTRFHALPKGEIGINPAYPGLDYTVWTAETCARGLLHPVEQLDVTLTPRLADLHLTAMRRDETGRAAGHRLERT</sequence>
<dbReference type="RefSeq" id="WP_386417001.1">
    <property type="nucleotide sequence ID" value="NZ_JBHSZO010000033.1"/>
</dbReference>
<dbReference type="EMBL" id="JBHSZO010000033">
    <property type="protein sequence ID" value="MFC7220369.1"/>
    <property type="molecule type" value="Genomic_DNA"/>
</dbReference>
<comment type="caution">
    <text evidence="2">The sequence shown here is derived from an EMBL/GenBank/DDBJ whole genome shotgun (WGS) entry which is preliminary data.</text>
</comment>
<keyword evidence="3" id="KW-1185">Reference proteome</keyword>
<feature type="region of interest" description="Disordered" evidence="1">
    <location>
        <begin position="1"/>
        <end position="22"/>
    </location>
</feature>
<dbReference type="Proteomes" id="UP001596413">
    <property type="component" value="Unassembled WGS sequence"/>
</dbReference>
<reference evidence="3" key="1">
    <citation type="journal article" date="2019" name="Int. J. Syst. Evol. Microbiol.">
        <title>The Global Catalogue of Microorganisms (GCM) 10K type strain sequencing project: providing services to taxonomists for standard genome sequencing and annotation.</title>
        <authorList>
            <consortium name="The Broad Institute Genomics Platform"/>
            <consortium name="The Broad Institute Genome Sequencing Center for Infectious Disease"/>
            <person name="Wu L."/>
            <person name="Ma J."/>
        </authorList>
    </citation>
    <scope>NUCLEOTIDE SEQUENCE [LARGE SCALE GENOMIC DNA]</scope>
    <source>
        <strain evidence="3">CGMCC 1.13681</strain>
    </source>
</reference>
<organism evidence="2 3">
    <name type="scientific">Streptomyces polyrhachis</name>
    <dbReference type="NCBI Taxonomy" id="1282885"/>
    <lineage>
        <taxon>Bacteria</taxon>
        <taxon>Bacillati</taxon>
        <taxon>Actinomycetota</taxon>
        <taxon>Actinomycetes</taxon>
        <taxon>Kitasatosporales</taxon>
        <taxon>Streptomycetaceae</taxon>
        <taxon>Streptomyces</taxon>
    </lineage>
</organism>
<name>A0ABW2GJQ4_9ACTN</name>
<evidence type="ECO:0000313" key="2">
    <source>
        <dbReference type="EMBL" id="MFC7220369.1"/>
    </source>
</evidence>